<dbReference type="EMBL" id="SLWX01000003">
    <property type="protein sequence ID" value="TCO77179.1"/>
    <property type="molecule type" value="Genomic_DNA"/>
</dbReference>
<protein>
    <submittedName>
        <fullName evidence="3">3-hydroxyethyl bacteriochlorophyllide a dehydrogenase</fullName>
    </submittedName>
</protein>
<dbReference type="NCBIfam" id="TIGR01202">
    <property type="entry name" value="bchC"/>
    <property type="match status" value="1"/>
</dbReference>
<dbReference type="Gene3D" id="3.40.50.720">
    <property type="entry name" value="NAD(P)-binding Rossmann-like Domain"/>
    <property type="match status" value="1"/>
</dbReference>
<dbReference type="SUPFAM" id="SSF51735">
    <property type="entry name" value="NAD(P)-binding Rossmann-fold domains"/>
    <property type="match status" value="1"/>
</dbReference>
<evidence type="ECO:0000313" key="3">
    <source>
        <dbReference type="EMBL" id="TCO77179.1"/>
    </source>
</evidence>
<dbReference type="CDD" id="cd08255">
    <property type="entry name" value="2-desacetyl-2-hydroxyethyl_bacteriochlorophyllide_like"/>
    <property type="match status" value="1"/>
</dbReference>
<dbReference type="Proteomes" id="UP000294980">
    <property type="component" value="Unassembled WGS sequence"/>
</dbReference>
<organism evidence="3 4">
    <name type="scientific">Chromatocurvus halotolerans</name>
    <dbReference type="NCBI Taxonomy" id="1132028"/>
    <lineage>
        <taxon>Bacteria</taxon>
        <taxon>Pseudomonadati</taxon>
        <taxon>Pseudomonadota</taxon>
        <taxon>Gammaproteobacteria</taxon>
        <taxon>Cellvibrionales</taxon>
        <taxon>Halieaceae</taxon>
        <taxon>Chromatocurvus</taxon>
    </lineage>
</organism>
<sequence length="316" mass="33095">MTDRVAAVVFEQPGELAVRSVGLASPGNSDCVVDVEWSGISTGTERLLWLGRMPAFPGLAYPLVPGYESVGRVSAVGSDCALQLGQRVFVPGSRGFTDVQGLFGGAAQRLVVDGGRVTPLAESLGEEATLLALAATAYRAVTRGPEGSLPDLIIGHGVLGRLAARTVLALGGAAPIVWENQASRRAGAEGYSVIDAETDTRSDYRLICDASGAPGLLDTLVARLAPGGCVILAGFYQEPVSFAFPPAFMREAQLRISAEWQPADLIRVTELLASGALSLDGLITHRSPAANAEPAYEQAFADADCLKMILDWRSAK</sequence>
<dbReference type="SUPFAM" id="SSF50129">
    <property type="entry name" value="GroES-like"/>
    <property type="match status" value="1"/>
</dbReference>
<dbReference type="InterPro" id="IPR036291">
    <property type="entry name" value="NAD(P)-bd_dom_sf"/>
</dbReference>
<name>A0A4R2L096_9GAMM</name>
<dbReference type="AlphaFoldDB" id="A0A4R2L096"/>
<comment type="caution">
    <text evidence="3">The sequence shown here is derived from an EMBL/GenBank/DDBJ whole genome shotgun (WGS) entry which is preliminary data.</text>
</comment>
<dbReference type="PANTHER" id="PTHR43189">
    <property type="entry name" value="ZINC-TYPE ALCOHOL DEHYDROGENASE-LIKE PROTEIN C1198.01-RELATED"/>
    <property type="match status" value="1"/>
</dbReference>
<keyword evidence="1" id="KW-0560">Oxidoreductase</keyword>
<accession>A0A4R2L096</accession>
<feature type="domain" description="Alcohol dehydrogenase-like N-terminal" evidence="2">
    <location>
        <begin position="29"/>
        <end position="120"/>
    </location>
</feature>
<dbReference type="OrthoDB" id="9806940at2"/>
<gene>
    <name evidence="3" type="ORF">EV688_103194</name>
</gene>
<evidence type="ECO:0000313" key="4">
    <source>
        <dbReference type="Proteomes" id="UP000294980"/>
    </source>
</evidence>
<keyword evidence="4" id="KW-1185">Reference proteome</keyword>
<reference evidence="3 4" key="1">
    <citation type="submission" date="2019-03" db="EMBL/GenBank/DDBJ databases">
        <title>Genomic Encyclopedia of Type Strains, Phase IV (KMG-IV): sequencing the most valuable type-strain genomes for metagenomic binning, comparative biology and taxonomic classification.</title>
        <authorList>
            <person name="Goeker M."/>
        </authorList>
    </citation>
    <scope>NUCLEOTIDE SEQUENCE [LARGE SCALE GENOMIC DNA]</scope>
    <source>
        <strain evidence="3 4">DSM 23344</strain>
    </source>
</reference>
<dbReference type="PANTHER" id="PTHR43189:SF1">
    <property type="entry name" value="ZINC-TYPE ALCOHOL DEHYDROGENASE-LIKE PROTEIN C1198.01"/>
    <property type="match status" value="1"/>
</dbReference>
<dbReference type="InterPro" id="IPR013154">
    <property type="entry name" value="ADH-like_N"/>
</dbReference>
<dbReference type="GO" id="GO:0036354">
    <property type="term" value="F:bacteriochlorophyllide-a dehydrogenase activity"/>
    <property type="evidence" value="ECO:0007669"/>
    <property type="project" value="InterPro"/>
</dbReference>
<dbReference type="Gene3D" id="3.90.180.10">
    <property type="entry name" value="Medium-chain alcohol dehydrogenases, catalytic domain"/>
    <property type="match status" value="2"/>
</dbReference>
<proteinExistence type="predicted"/>
<evidence type="ECO:0000259" key="2">
    <source>
        <dbReference type="Pfam" id="PF08240"/>
    </source>
</evidence>
<evidence type="ECO:0000256" key="1">
    <source>
        <dbReference type="ARBA" id="ARBA00023002"/>
    </source>
</evidence>
<dbReference type="RefSeq" id="WP_117317202.1">
    <property type="nucleotide sequence ID" value="NZ_QQSW01000008.1"/>
</dbReference>
<dbReference type="Pfam" id="PF08240">
    <property type="entry name" value="ADH_N"/>
    <property type="match status" value="1"/>
</dbReference>
<dbReference type="InterPro" id="IPR005903">
    <property type="entry name" value="BchC"/>
</dbReference>
<dbReference type="InterPro" id="IPR011032">
    <property type="entry name" value="GroES-like_sf"/>
</dbReference>